<dbReference type="CDD" id="cd05254">
    <property type="entry name" value="dTDP_HR_like_SDR_e"/>
    <property type="match status" value="1"/>
</dbReference>
<evidence type="ECO:0000313" key="9">
    <source>
        <dbReference type="Proteomes" id="UP001476282"/>
    </source>
</evidence>
<comment type="function">
    <text evidence="6">Catalyzes the reduction of dTDP-6-deoxy-L-lyxo-4-hexulose to yield dTDP-L-rhamnose.</text>
</comment>
<evidence type="ECO:0000256" key="5">
    <source>
        <dbReference type="ARBA" id="ARBA00048200"/>
    </source>
</evidence>
<dbReference type="SUPFAM" id="SSF51735">
    <property type="entry name" value="NAD(P)-binding Rossmann-fold domains"/>
    <property type="match status" value="1"/>
</dbReference>
<evidence type="ECO:0000256" key="4">
    <source>
        <dbReference type="ARBA" id="ARBA00017099"/>
    </source>
</evidence>
<dbReference type="InterPro" id="IPR005913">
    <property type="entry name" value="dTDP_dehydrorham_reduct"/>
</dbReference>
<name>A0ABP9USL8_9BACT</name>
<evidence type="ECO:0000256" key="3">
    <source>
        <dbReference type="ARBA" id="ARBA00012929"/>
    </source>
</evidence>
<evidence type="ECO:0000259" key="7">
    <source>
        <dbReference type="Pfam" id="PF04321"/>
    </source>
</evidence>
<protein>
    <recommendedName>
        <fullName evidence="4 6">dTDP-4-dehydrorhamnose reductase</fullName>
        <ecNumber evidence="3 6">1.1.1.133</ecNumber>
    </recommendedName>
</protein>
<comment type="caution">
    <text evidence="8">The sequence shown here is derived from an EMBL/GenBank/DDBJ whole genome shotgun (WGS) entry which is preliminary data.</text>
</comment>
<comment type="pathway">
    <text evidence="1 6">Carbohydrate biosynthesis; dTDP-L-rhamnose biosynthesis.</text>
</comment>
<reference evidence="8 9" key="1">
    <citation type="submission" date="2024-02" db="EMBL/GenBank/DDBJ databases">
        <title>Haloferula sargassicola NBRC 104335.</title>
        <authorList>
            <person name="Ichikawa N."/>
            <person name="Katano-Makiyama Y."/>
            <person name="Hidaka K."/>
        </authorList>
    </citation>
    <scope>NUCLEOTIDE SEQUENCE [LARGE SCALE GENOMIC DNA]</scope>
    <source>
        <strain evidence="8 9">NBRC 104335</strain>
    </source>
</reference>
<dbReference type="PANTHER" id="PTHR10491">
    <property type="entry name" value="DTDP-4-DEHYDRORHAMNOSE REDUCTASE"/>
    <property type="match status" value="1"/>
</dbReference>
<gene>
    <name evidence="8" type="primary">rmlD</name>
    <name evidence="8" type="ORF">Hsar01_03774</name>
</gene>
<comment type="similarity">
    <text evidence="2 6">Belongs to the dTDP-4-dehydrorhamnose reductase family.</text>
</comment>
<sequence>MRIAVTGVTGRVGRALADHLGRSYEILELPRSRWDLTDPDLAENTAALDFDLLLHPAAMTSVDACERDPAIAEAVHIEGTRRLLEGCGGRPMLYFSTDYVLDGAEEGLKPEDAAVSPAGVYGTTKAAAERLVLEAGSTVMRVSWVFGPEKPSFIDMIARQAVSGGELEAIDDKFSLPCFTTDLALWVKCWISAGGPAGLFHACNSGPPVSWHGMAEVVVRILAEDGRLASLPSVRRLRLEEMEAFVAPRPRHTAMATDRLSALLGKEPRPWPEALGLYLRGTAGLCR</sequence>
<dbReference type="InterPro" id="IPR036291">
    <property type="entry name" value="NAD(P)-bd_dom_sf"/>
</dbReference>
<comment type="catalytic activity">
    <reaction evidence="5">
        <text>dTDP-beta-L-rhamnose + NADP(+) = dTDP-4-dehydro-beta-L-rhamnose + NADPH + H(+)</text>
        <dbReference type="Rhea" id="RHEA:21796"/>
        <dbReference type="ChEBI" id="CHEBI:15378"/>
        <dbReference type="ChEBI" id="CHEBI:57510"/>
        <dbReference type="ChEBI" id="CHEBI:57783"/>
        <dbReference type="ChEBI" id="CHEBI:58349"/>
        <dbReference type="ChEBI" id="CHEBI:62830"/>
        <dbReference type="EC" id="1.1.1.133"/>
    </reaction>
</comment>
<dbReference type="EC" id="1.1.1.133" evidence="3 6"/>
<evidence type="ECO:0000256" key="2">
    <source>
        <dbReference type="ARBA" id="ARBA00010944"/>
    </source>
</evidence>
<dbReference type="EMBL" id="BAABRI010000027">
    <property type="protein sequence ID" value="GAA5484530.1"/>
    <property type="molecule type" value="Genomic_DNA"/>
</dbReference>
<accession>A0ABP9USL8</accession>
<dbReference type="InterPro" id="IPR029903">
    <property type="entry name" value="RmlD-like-bd"/>
</dbReference>
<feature type="domain" description="RmlD-like substrate binding" evidence="7">
    <location>
        <begin position="1"/>
        <end position="279"/>
    </location>
</feature>
<proteinExistence type="inferred from homology"/>
<dbReference type="PANTHER" id="PTHR10491:SF4">
    <property type="entry name" value="METHIONINE ADENOSYLTRANSFERASE 2 SUBUNIT BETA"/>
    <property type="match status" value="1"/>
</dbReference>
<dbReference type="Proteomes" id="UP001476282">
    <property type="component" value="Unassembled WGS sequence"/>
</dbReference>
<keyword evidence="9" id="KW-1185">Reference proteome</keyword>
<dbReference type="Pfam" id="PF04321">
    <property type="entry name" value="RmlD_sub_bind"/>
    <property type="match status" value="1"/>
</dbReference>
<evidence type="ECO:0000256" key="6">
    <source>
        <dbReference type="RuleBase" id="RU364082"/>
    </source>
</evidence>
<organism evidence="8 9">
    <name type="scientific">Haloferula sargassicola</name>
    <dbReference type="NCBI Taxonomy" id="490096"/>
    <lineage>
        <taxon>Bacteria</taxon>
        <taxon>Pseudomonadati</taxon>
        <taxon>Verrucomicrobiota</taxon>
        <taxon>Verrucomicrobiia</taxon>
        <taxon>Verrucomicrobiales</taxon>
        <taxon>Verrucomicrobiaceae</taxon>
        <taxon>Haloferula</taxon>
    </lineage>
</organism>
<dbReference type="Gene3D" id="3.40.50.720">
    <property type="entry name" value="NAD(P)-binding Rossmann-like Domain"/>
    <property type="match status" value="1"/>
</dbReference>
<evidence type="ECO:0000256" key="1">
    <source>
        <dbReference type="ARBA" id="ARBA00004781"/>
    </source>
</evidence>
<evidence type="ECO:0000313" key="8">
    <source>
        <dbReference type="EMBL" id="GAA5484530.1"/>
    </source>
</evidence>
<dbReference type="RefSeq" id="WP_353568629.1">
    <property type="nucleotide sequence ID" value="NZ_BAABRI010000027.1"/>
</dbReference>
<keyword evidence="6" id="KW-0560">Oxidoreductase</keyword>
<keyword evidence="6" id="KW-0521">NADP</keyword>